<evidence type="ECO:0000313" key="2">
    <source>
        <dbReference type="EMBL" id="CFQ60047.1"/>
    </source>
</evidence>
<evidence type="ECO:0000313" key="4">
    <source>
        <dbReference type="Proteomes" id="UP000041601"/>
    </source>
</evidence>
<evidence type="ECO:0000313" key="5">
    <source>
        <dbReference type="Proteomes" id="UP000048841"/>
    </source>
</evidence>
<keyword evidence="1" id="KW-1133">Transmembrane helix</keyword>
<gene>
    <name evidence="2" type="ORF">ERS137941_01582</name>
    <name evidence="3" type="ORF">ERS137959_01054</name>
</gene>
<reference evidence="2 5" key="2">
    <citation type="submission" date="2015-03" db="EMBL/GenBank/DDBJ databases">
        <authorList>
            <person name="Murphy D."/>
        </authorList>
    </citation>
    <scope>NUCLEOTIDE SEQUENCE [LARGE SCALE GENOMIC DNA]</scope>
    <source>
        <strain evidence="2 5">IP26249</strain>
    </source>
</reference>
<keyword evidence="4" id="KW-1185">Reference proteome</keyword>
<name>A0A0E1NLC6_YEREN</name>
<protein>
    <submittedName>
        <fullName evidence="2">Uncharacterized protein</fullName>
    </submittedName>
</protein>
<dbReference type="EMBL" id="CPXJ01000010">
    <property type="protein sequence ID" value="CND39331.1"/>
    <property type="molecule type" value="Genomic_DNA"/>
</dbReference>
<dbReference type="Proteomes" id="UP000041601">
    <property type="component" value="Unassembled WGS sequence"/>
</dbReference>
<keyword evidence="1" id="KW-0812">Transmembrane</keyword>
<dbReference type="KEGG" id="yet:CH48_2090"/>
<feature type="transmembrane region" description="Helical" evidence="1">
    <location>
        <begin position="12"/>
        <end position="30"/>
    </location>
</feature>
<evidence type="ECO:0000256" key="1">
    <source>
        <dbReference type="SAM" id="Phobius"/>
    </source>
</evidence>
<dbReference type="EMBL" id="CGBR01000008">
    <property type="protein sequence ID" value="CFQ60047.1"/>
    <property type="molecule type" value="Genomic_DNA"/>
</dbReference>
<organism evidence="2 5">
    <name type="scientific">Yersinia enterocolitica</name>
    <dbReference type="NCBI Taxonomy" id="630"/>
    <lineage>
        <taxon>Bacteria</taxon>
        <taxon>Pseudomonadati</taxon>
        <taxon>Pseudomonadota</taxon>
        <taxon>Gammaproteobacteria</taxon>
        <taxon>Enterobacterales</taxon>
        <taxon>Yersiniaceae</taxon>
        <taxon>Yersinia</taxon>
    </lineage>
</organism>
<accession>A0A0E1NLC6</accession>
<sequence>MFWSHYEVKNQYYVVILTYSIFIEGTEAFFH</sequence>
<keyword evidence="1" id="KW-0472">Membrane</keyword>
<proteinExistence type="predicted"/>
<dbReference type="Proteomes" id="UP000048841">
    <property type="component" value="Unassembled WGS sequence"/>
</dbReference>
<evidence type="ECO:0000313" key="3">
    <source>
        <dbReference type="EMBL" id="CND39331.1"/>
    </source>
</evidence>
<dbReference type="PATRIC" id="fig|630.31.peg.3059"/>
<dbReference type="AlphaFoldDB" id="A0A0E1NLC6"/>
<reference evidence="3 4" key="1">
    <citation type="submission" date="2015-03" db="EMBL/GenBank/DDBJ databases">
        <authorList>
            <consortium name="Pathogen Informatics"/>
            <person name="Murphy D."/>
        </authorList>
    </citation>
    <scope>NUCLEOTIDE SEQUENCE [LARGE SCALE GENOMIC DNA]</scope>
    <source>
        <strain evidence="3 4">IP05342</strain>
    </source>
</reference>